<gene>
    <name evidence="1" type="ORF">MNBD_CHLOROFLEXI01-2787</name>
</gene>
<dbReference type="SUPFAM" id="SSF53850">
    <property type="entry name" value="Periplasmic binding protein-like II"/>
    <property type="match status" value="1"/>
</dbReference>
<evidence type="ECO:0000313" key="1">
    <source>
        <dbReference type="EMBL" id="VAW37600.1"/>
    </source>
</evidence>
<dbReference type="InterPro" id="IPR050490">
    <property type="entry name" value="Bact_solute-bd_prot1"/>
</dbReference>
<sequence>SSYFIDNGQLLAIPSFTWTQLLEYNRDLFQEANLPEPSLDWTMDDFLEIALQIPQSIGEEKQYMYAEFFPYLIGFGLPSFGVDVVDNRLDVPTFNYEATAEMLTWYTDLIQLYEVQPPLIDDPMINFTQYETAIRDGRVAVWPFPESRILEEQFGTPLGFKVGLLPYPLGPSGSRGDLTGAVHGYYIMADSPHREACWQWITFLTRHPQAISLNQGIPAHIKTAESTEYIDSVDEELAAAMRAFMASSPPSSDVTNISWFFPGHDWLREAYQNVARGRSDVPTALADANVKFNQYRQCIIDRNAFDDRNSQLECAVSVDPALGDRYNFQPSE</sequence>
<evidence type="ECO:0008006" key="2">
    <source>
        <dbReference type="Google" id="ProtNLM"/>
    </source>
</evidence>
<dbReference type="InterPro" id="IPR006059">
    <property type="entry name" value="SBP"/>
</dbReference>
<dbReference type="PANTHER" id="PTHR43649:SF12">
    <property type="entry name" value="DIACETYLCHITOBIOSE BINDING PROTEIN DASA"/>
    <property type="match status" value="1"/>
</dbReference>
<proteinExistence type="predicted"/>
<dbReference type="AlphaFoldDB" id="A0A3B0VA56"/>
<feature type="non-terminal residue" evidence="1">
    <location>
        <position position="1"/>
    </location>
</feature>
<reference evidence="1" key="1">
    <citation type="submission" date="2018-06" db="EMBL/GenBank/DDBJ databases">
        <authorList>
            <person name="Zhirakovskaya E."/>
        </authorList>
    </citation>
    <scope>NUCLEOTIDE SEQUENCE</scope>
</reference>
<protein>
    <recommendedName>
        <fullName evidence="2">Extracellular solute-binding protein</fullName>
    </recommendedName>
</protein>
<organism evidence="1">
    <name type="scientific">hydrothermal vent metagenome</name>
    <dbReference type="NCBI Taxonomy" id="652676"/>
    <lineage>
        <taxon>unclassified sequences</taxon>
        <taxon>metagenomes</taxon>
        <taxon>ecological metagenomes</taxon>
    </lineage>
</organism>
<accession>A0A3B0VA56</accession>
<dbReference type="EMBL" id="UOEU01000670">
    <property type="protein sequence ID" value="VAW37600.1"/>
    <property type="molecule type" value="Genomic_DNA"/>
</dbReference>
<dbReference type="Gene3D" id="3.40.190.10">
    <property type="entry name" value="Periplasmic binding protein-like II"/>
    <property type="match status" value="1"/>
</dbReference>
<name>A0A3B0VA56_9ZZZZ</name>
<dbReference type="PANTHER" id="PTHR43649">
    <property type="entry name" value="ARABINOSE-BINDING PROTEIN-RELATED"/>
    <property type="match status" value="1"/>
</dbReference>
<dbReference type="Pfam" id="PF01547">
    <property type="entry name" value="SBP_bac_1"/>
    <property type="match status" value="1"/>
</dbReference>